<evidence type="ECO:0008006" key="3">
    <source>
        <dbReference type="Google" id="ProtNLM"/>
    </source>
</evidence>
<protein>
    <recommendedName>
        <fullName evidence="3">N-acetyltransferase domain-containing protein</fullName>
    </recommendedName>
</protein>
<keyword evidence="2" id="KW-1185">Reference proteome</keyword>
<organism evidence="1 2">
    <name type="scientific">Pseudooceanicola algae</name>
    <dbReference type="NCBI Taxonomy" id="1537215"/>
    <lineage>
        <taxon>Bacteria</taxon>
        <taxon>Pseudomonadati</taxon>
        <taxon>Pseudomonadota</taxon>
        <taxon>Alphaproteobacteria</taxon>
        <taxon>Rhodobacterales</taxon>
        <taxon>Paracoccaceae</taxon>
        <taxon>Pseudooceanicola</taxon>
    </lineage>
</organism>
<accession>A0A418SHR8</accession>
<reference evidence="1 2" key="1">
    <citation type="submission" date="2020-08" db="EMBL/GenBank/DDBJ databases">
        <title>Genome sequence of Rhodobacteraceae bacterium Lw-13e.</title>
        <authorList>
            <person name="Poehlein A."/>
            <person name="Wolter L."/>
            <person name="Daniel R."/>
            <person name="Brinkhoff T."/>
        </authorList>
    </citation>
    <scope>NUCLEOTIDE SEQUENCE [LARGE SCALE GENOMIC DNA]</scope>
    <source>
        <strain evidence="1 2">Lw-13e</strain>
    </source>
</reference>
<dbReference type="KEGG" id="palw:PSAL_014810"/>
<dbReference type="InterPro" id="IPR016181">
    <property type="entry name" value="Acyl_CoA_acyltransferase"/>
</dbReference>
<dbReference type="Proteomes" id="UP000283786">
    <property type="component" value="Chromosome"/>
</dbReference>
<dbReference type="SUPFAM" id="SSF55729">
    <property type="entry name" value="Acyl-CoA N-acyltransferases (Nat)"/>
    <property type="match status" value="1"/>
</dbReference>
<sequence length="219" mass="23519">MQAGLKAAQAQCPPGQRLALAGPKDFDALAAISAEAAAFVGLDVFGLQDAAFFASIRERGAVILQILRHDIPEGYSVVGPAAQMAGLFAGEDDKGLLFGTALRAGLRGQGWQRRMIRLRCAALFAAGFGGAKAFVSPWNHASLTNLLGDGFAVVSHDFSYYQRHRFIVERPAKGWGALGAGETQALTLPPDGDLEDHRHLLASGWRGMDMARPQMLYRR</sequence>
<evidence type="ECO:0000313" key="2">
    <source>
        <dbReference type="Proteomes" id="UP000283786"/>
    </source>
</evidence>
<gene>
    <name evidence="1" type="ORF">PSAL_014810</name>
</gene>
<name>A0A418SHR8_9RHOB</name>
<evidence type="ECO:0000313" key="1">
    <source>
        <dbReference type="EMBL" id="QPM90246.1"/>
    </source>
</evidence>
<dbReference type="EMBL" id="CP060436">
    <property type="protein sequence ID" value="QPM90246.1"/>
    <property type="molecule type" value="Genomic_DNA"/>
</dbReference>
<dbReference type="AlphaFoldDB" id="A0A418SHR8"/>
<proteinExistence type="predicted"/>